<dbReference type="PANTHER" id="PTHR47693:SF1">
    <property type="entry name" value="BZIP TRANSCRIPTION FACTOR RISBZ3"/>
    <property type="match status" value="1"/>
</dbReference>
<sequence>MDNFNHKQFNQSSMCNNLSRIFSELDFDEWFKQPFVSDADSSVFGNDDRKNYVAGSSPDVAVQYRNPENQNRFSSFEMTGNPVWSQNIIPQNSSVTVTMDAQSSICGMVPNSYLNGYVMMLKYQVEKLRAEYSILFKQLTNATHQYKDASTNNRVLKSDVEALRAKVKLAEDTLARGSLTSSLSHLIQNHLTTPQLFSYQNMSTMGNVSPTITVRGDDHGPHSGLHVPAQHMMVGLGGEPDIFNGNANSGISSDGGGSCVTEVWPNDAHSPI</sequence>
<dbReference type="GO" id="GO:0003700">
    <property type="term" value="F:DNA-binding transcription factor activity"/>
    <property type="evidence" value="ECO:0007669"/>
    <property type="project" value="InterPro"/>
</dbReference>
<keyword evidence="3" id="KW-1185">Reference proteome</keyword>
<dbReference type="Gene3D" id="1.20.5.4090">
    <property type="match status" value="1"/>
</dbReference>
<evidence type="ECO:0000256" key="1">
    <source>
        <dbReference type="SAM" id="Coils"/>
    </source>
</evidence>
<dbReference type="EMBL" id="JAMZMK010008215">
    <property type="protein sequence ID" value="KAI7741316.1"/>
    <property type="molecule type" value="Genomic_DNA"/>
</dbReference>
<evidence type="ECO:0000313" key="3">
    <source>
        <dbReference type="Proteomes" id="UP001206925"/>
    </source>
</evidence>
<evidence type="ECO:0000313" key="2">
    <source>
        <dbReference type="EMBL" id="KAI7741316.1"/>
    </source>
</evidence>
<keyword evidence="1" id="KW-0175">Coiled coil</keyword>
<dbReference type="Proteomes" id="UP001206925">
    <property type="component" value="Unassembled WGS sequence"/>
</dbReference>
<feature type="coiled-coil region" evidence="1">
    <location>
        <begin position="146"/>
        <end position="173"/>
    </location>
</feature>
<name>A0AAD5CG49_AMBAR</name>
<gene>
    <name evidence="2" type="ORF">M8C21_024838</name>
</gene>
<protein>
    <submittedName>
        <fullName evidence="2">Uncharacterized protein</fullName>
    </submittedName>
</protein>
<proteinExistence type="predicted"/>
<organism evidence="2 3">
    <name type="scientific">Ambrosia artemisiifolia</name>
    <name type="common">Common ragweed</name>
    <dbReference type="NCBI Taxonomy" id="4212"/>
    <lineage>
        <taxon>Eukaryota</taxon>
        <taxon>Viridiplantae</taxon>
        <taxon>Streptophyta</taxon>
        <taxon>Embryophyta</taxon>
        <taxon>Tracheophyta</taxon>
        <taxon>Spermatophyta</taxon>
        <taxon>Magnoliopsida</taxon>
        <taxon>eudicotyledons</taxon>
        <taxon>Gunneridae</taxon>
        <taxon>Pentapetalae</taxon>
        <taxon>asterids</taxon>
        <taxon>campanulids</taxon>
        <taxon>Asterales</taxon>
        <taxon>Asteraceae</taxon>
        <taxon>Asteroideae</taxon>
        <taxon>Heliantheae alliance</taxon>
        <taxon>Heliantheae</taxon>
        <taxon>Ambrosia</taxon>
    </lineage>
</organism>
<accession>A0AAD5CG49</accession>
<dbReference type="PANTHER" id="PTHR47693">
    <property type="entry name" value="BZIP TRANSCRIPTION FACTOR RISBZ3-RELATED"/>
    <property type="match status" value="1"/>
</dbReference>
<reference evidence="2" key="1">
    <citation type="submission" date="2022-06" db="EMBL/GenBank/DDBJ databases">
        <title>Uncovering the hologenomic basis of an extraordinary plant invasion.</title>
        <authorList>
            <person name="Bieker V.C."/>
            <person name="Martin M.D."/>
            <person name="Gilbert T."/>
            <person name="Hodgins K."/>
            <person name="Battlay P."/>
            <person name="Petersen B."/>
            <person name="Wilson J."/>
        </authorList>
    </citation>
    <scope>NUCLEOTIDE SEQUENCE</scope>
    <source>
        <strain evidence="2">AA19_3_7</strain>
        <tissue evidence="2">Leaf</tissue>
    </source>
</reference>
<comment type="caution">
    <text evidence="2">The sequence shown here is derived from an EMBL/GenBank/DDBJ whole genome shotgun (WGS) entry which is preliminary data.</text>
</comment>
<dbReference type="AlphaFoldDB" id="A0AAD5CG49"/>
<dbReference type="InterPro" id="IPR044168">
    <property type="entry name" value="RISBZ3/4/5"/>
</dbReference>